<dbReference type="EMBL" id="CM008051">
    <property type="protein sequence ID" value="PVH37311.1"/>
    <property type="molecule type" value="Genomic_DNA"/>
</dbReference>
<evidence type="ECO:0000313" key="1">
    <source>
        <dbReference type="EMBL" id="PVH37311.1"/>
    </source>
</evidence>
<reference evidence="1" key="1">
    <citation type="submission" date="2018-04" db="EMBL/GenBank/DDBJ databases">
        <title>WGS assembly of Panicum hallii.</title>
        <authorList>
            <person name="Lovell J."/>
            <person name="Jenkins J."/>
            <person name="Lowry D."/>
            <person name="Mamidi S."/>
            <person name="Sreedasyam A."/>
            <person name="Weng X."/>
            <person name="Barry K."/>
            <person name="Bonette J."/>
            <person name="Campitelli B."/>
            <person name="Daum C."/>
            <person name="Gordon S."/>
            <person name="Gould B."/>
            <person name="Lipzen A."/>
            <person name="Macqueen A."/>
            <person name="Palacio-Mejia J."/>
            <person name="Plott C."/>
            <person name="Shakirov E."/>
            <person name="Shu S."/>
            <person name="Yoshinaga Y."/>
            <person name="Zane M."/>
            <person name="Rokhsar D."/>
            <person name="Grimwood J."/>
            <person name="Schmutz J."/>
            <person name="Juenger T."/>
        </authorList>
    </citation>
    <scope>NUCLEOTIDE SEQUENCE [LARGE SCALE GENOMIC DNA]</scope>
    <source>
        <strain evidence="1">FIL2</strain>
    </source>
</reference>
<protein>
    <submittedName>
        <fullName evidence="1">Uncharacterized protein</fullName>
    </submittedName>
</protein>
<sequence length="378" mass="41845">MMGRHGQIVYPGKRWIDLDEFLDSKPILEDVPVNRLFGRPDDCQPYMSNDASYRLIKLGLYLPYFRNILGKSCSGAFSKGNVGVIADLGMFAYRNLEEEADHKWKSNSAVGYNEFSIFMRGIISERHPSSHNMLPKGLDAFFSLLDGNEVKPEFALDYPCLLSDEKYGSMLIQVSRLLRNEFRVFGKSAKPIAILRQIPLSEPDCVAVCQKHPVLNEYLPSSLKNVQFHLDDLADNVTCGPETVRPRGPGSIFGLVSSSIKTGTGGPGMAISPPMPVPVGSDLPLAVGIILVDVNRHGSIHSVESKLLPLIDFLPGSCASNLRHAPYTRKEVIQLLRYNFPLYLPVAFEAFWVKGEWDTLGARLADPIPSIYSAPGCC</sequence>
<dbReference type="Proteomes" id="UP000243499">
    <property type="component" value="Chromosome 6"/>
</dbReference>
<accession>A0A2T8II09</accession>
<gene>
    <name evidence="1" type="ORF">PAHAL_6G285400</name>
</gene>
<dbReference type="Gramene" id="PVH37311">
    <property type="protein sequence ID" value="PVH37311"/>
    <property type="gene ID" value="PAHAL_6G285400"/>
</dbReference>
<proteinExistence type="predicted"/>
<name>A0A2T8II09_9POAL</name>
<organism evidence="1">
    <name type="scientific">Panicum hallii</name>
    <dbReference type="NCBI Taxonomy" id="206008"/>
    <lineage>
        <taxon>Eukaryota</taxon>
        <taxon>Viridiplantae</taxon>
        <taxon>Streptophyta</taxon>
        <taxon>Embryophyta</taxon>
        <taxon>Tracheophyta</taxon>
        <taxon>Spermatophyta</taxon>
        <taxon>Magnoliopsida</taxon>
        <taxon>Liliopsida</taxon>
        <taxon>Poales</taxon>
        <taxon>Poaceae</taxon>
        <taxon>PACMAD clade</taxon>
        <taxon>Panicoideae</taxon>
        <taxon>Panicodae</taxon>
        <taxon>Paniceae</taxon>
        <taxon>Panicinae</taxon>
        <taxon>Panicum</taxon>
        <taxon>Panicum sect. Panicum</taxon>
    </lineage>
</organism>
<dbReference type="AlphaFoldDB" id="A0A2T8II09"/>